<accession>A0A6J7GGF4</accession>
<sequence>MLNSTLVKNFSLNNKQKFSTTKSNLLKVIGLALNFSALYAVTKIAEYAWRLWGAC</sequence>
<gene>
    <name evidence="1" type="ORF">UFOPK3608_00461</name>
</gene>
<dbReference type="EMBL" id="CAFBMP010000016">
    <property type="protein sequence ID" value="CAB4903173.1"/>
    <property type="molecule type" value="Genomic_DNA"/>
</dbReference>
<dbReference type="AlphaFoldDB" id="A0A6J7GGF4"/>
<evidence type="ECO:0000313" key="1">
    <source>
        <dbReference type="EMBL" id="CAB4903173.1"/>
    </source>
</evidence>
<organism evidence="1">
    <name type="scientific">freshwater metagenome</name>
    <dbReference type="NCBI Taxonomy" id="449393"/>
    <lineage>
        <taxon>unclassified sequences</taxon>
        <taxon>metagenomes</taxon>
        <taxon>ecological metagenomes</taxon>
    </lineage>
</organism>
<name>A0A6J7GGF4_9ZZZZ</name>
<proteinExistence type="predicted"/>
<reference evidence="1" key="1">
    <citation type="submission" date="2020-05" db="EMBL/GenBank/DDBJ databases">
        <authorList>
            <person name="Chiriac C."/>
            <person name="Salcher M."/>
            <person name="Ghai R."/>
            <person name="Kavagutti S V."/>
        </authorList>
    </citation>
    <scope>NUCLEOTIDE SEQUENCE</scope>
</reference>
<protein>
    <submittedName>
        <fullName evidence="1">Unannotated protein</fullName>
    </submittedName>
</protein>